<proteinExistence type="predicted"/>
<evidence type="ECO:0000256" key="1">
    <source>
        <dbReference type="SAM" id="MobiDB-lite"/>
    </source>
</evidence>
<dbReference type="AlphaFoldDB" id="A0AAE0UEJ9"/>
<organism evidence="2 3">
    <name type="scientific">Sordaria brevicollis</name>
    <dbReference type="NCBI Taxonomy" id="83679"/>
    <lineage>
        <taxon>Eukaryota</taxon>
        <taxon>Fungi</taxon>
        <taxon>Dikarya</taxon>
        <taxon>Ascomycota</taxon>
        <taxon>Pezizomycotina</taxon>
        <taxon>Sordariomycetes</taxon>
        <taxon>Sordariomycetidae</taxon>
        <taxon>Sordariales</taxon>
        <taxon>Sordariaceae</taxon>
        <taxon>Sordaria</taxon>
    </lineage>
</organism>
<reference evidence="2" key="1">
    <citation type="journal article" date="2023" name="Mol. Phylogenet. Evol.">
        <title>Genome-scale phylogeny and comparative genomics of the fungal order Sordariales.</title>
        <authorList>
            <person name="Hensen N."/>
            <person name="Bonometti L."/>
            <person name="Westerberg I."/>
            <person name="Brannstrom I.O."/>
            <person name="Guillou S."/>
            <person name="Cros-Aarteil S."/>
            <person name="Calhoun S."/>
            <person name="Haridas S."/>
            <person name="Kuo A."/>
            <person name="Mondo S."/>
            <person name="Pangilinan J."/>
            <person name="Riley R."/>
            <person name="LaButti K."/>
            <person name="Andreopoulos B."/>
            <person name="Lipzen A."/>
            <person name="Chen C."/>
            <person name="Yan M."/>
            <person name="Daum C."/>
            <person name="Ng V."/>
            <person name="Clum A."/>
            <person name="Steindorff A."/>
            <person name="Ohm R.A."/>
            <person name="Martin F."/>
            <person name="Silar P."/>
            <person name="Natvig D.O."/>
            <person name="Lalanne C."/>
            <person name="Gautier V."/>
            <person name="Ament-Velasquez S.L."/>
            <person name="Kruys A."/>
            <person name="Hutchinson M.I."/>
            <person name="Powell A.J."/>
            <person name="Barry K."/>
            <person name="Miller A.N."/>
            <person name="Grigoriev I.V."/>
            <person name="Debuchy R."/>
            <person name="Gladieux P."/>
            <person name="Hiltunen Thoren M."/>
            <person name="Johannesson H."/>
        </authorList>
    </citation>
    <scope>NUCLEOTIDE SEQUENCE</scope>
    <source>
        <strain evidence="2">FGSC 1904</strain>
    </source>
</reference>
<feature type="compositionally biased region" description="Low complexity" evidence="1">
    <location>
        <begin position="54"/>
        <end position="68"/>
    </location>
</feature>
<feature type="region of interest" description="Disordered" evidence="1">
    <location>
        <begin position="54"/>
        <end position="130"/>
    </location>
</feature>
<evidence type="ECO:0000313" key="2">
    <source>
        <dbReference type="EMBL" id="KAK3400524.1"/>
    </source>
</evidence>
<accession>A0AAE0UEJ9</accession>
<dbReference type="EMBL" id="JAUTDP010000003">
    <property type="protein sequence ID" value="KAK3400524.1"/>
    <property type="molecule type" value="Genomic_DNA"/>
</dbReference>
<keyword evidence="3" id="KW-1185">Reference proteome</keyword>
<feature type="region of interest" description="Disordered" evidence="1">
    <location>
        <begin position="950"/>
        <end position="991"/>
    </location>
</feature>
<gene>
    <name evidence="2" type="ORF">B0T20DRAFT_404598</name>
</gene>
<comment type="caution">
    <text evidence="2">The sequence shown here is derived from an EMBL/GenBank/DDBJ whole genome shotgun (WGS) entry which is preliminary data.</text>
</comment>
<name>A0AAE0UEJ9_SORBR</name>
<evidence type="ECO:0000313" key="3">
    <source>
        <dbReference type="Proteomes" id="UP001281003"/>
    </source>
</evidence>
<reference evidence="2" key="2">
    <citation type="submission" date="2023-07" db="EMBL/GenBank/DDBJ databases">
        <authorList>
            <consortium name="Lawrence Berkeley National Laboratory"/>
            <person name="Haridas S."/>
            <person name="Hensen N."/>
            <person name="Bonometti L."/>
            <person name="Westerberg I."/>
            <person name="Brannstrom I.O."/>
            <person name="Guillou S."/>
            <person name="Cros-Aarteil S."/>
            <person name="Calhoun S."/>
            <person name="Kuo A."/>
            <person name="Mondo S."/>
            <person name="Pangilinan J."/>
            <person name="Riley R."/>
            <person name="LaButti K."/>
            <person name="Andreopoulos B."/>
            <person name="Lipzen A."/>
            <person name="Chen C."/>
            <person name="Yanf M."/>
            <person name="Daum C."/>
            <person name="Ng V."/>
            <person name="Clum A."/>
            <person name="Steindorff A."/>
            <person name="Ohm R."/>
            <person name="Martin F."/>
            <person name="Silar P."/>
            <person name="Natvig D."/>
            <person name="Lalanne C."/>
            <person name="Gautier V."/>
            <person name="Ament-velasquez S.L."/>
            <person name="Kruys A."/>
            <person name="Hutchinson M.I."/>
            <person name="Powell A.J."/>
            <person name="Barry K."/>
            <person name="Miller A.N."/>
            <person name="Grigoriev I.V."/>
            <person name="Debuchy R."/>
            <person name="Gladieux P."/>
            <person name="Thoren M.H."/>
            <person name="Johannesson H."/>
        </authorList>
    </citation>
    <scope>NUCLEOTIDE SEQUENCE</scope>
    <source>
        <strain evidence="2">FGSC 1904</strain>
    </source>
</reference>
<protein>
    <submittedName>
        <fullName evidence="2">Uncharacterized protein</fullName>
    </submittedName>
</protein>
<dbReference type="Proteomes" id="UP001281003">
    <property type="component" value="Unassembled WGS sequence"/>
</dbReference>
<feature type="compositionally biased region" description="Acidic residues" evidence="1">
    <location>
        <begin position="971"/>
        <end position="983"/>
    </location>
</feature>
<sequence>MSGTKGSALRGVQATGRRLATTTSTWFCQHLPVSAWSSVCSSSISPTSRRQSTAAAAAAAATPAGAGPDAENVLPTGPGSTDPARPAPSLDASTTSDDDLSTLLWHSSPEALRRRKRHDEPPVSGIQTPFAAKFTPYSPSKVLASFIRRKGRRFPREKWHVLRSFASNRYPRLPGSLGQFMFKQRIAHLRRTGRSFYNISGLERYLETEHEWDWRIKRLENKGYSTSDLAEWSWILQGETGDEIVKRFVSRDTFKPFFLMNMVLGRDKRIYEAHSLAAIFDYISRHYLEPRKKPEEERVGPELRDDAFQVMMNRLRQHCAAIWPAALISVAHLVAAYIETCRGGVGGYDEQKWQRIRNRVFNSAICGLSKRSPINPYMNVRHNWEAQKVLLTTSVTMRPHLLITQNGYRSIRRVLLGLKKTAEERKATIRSAKTWPPYRLAWDGVDEKRDRQEDLSRSAKAGIMMIENGTDGPPKSSSSHMNVNAIWIAAIRATRNVREAWIEFQRPPRPNLRPIADVYAAMLEKLYAAEVPPGSQLLPGDSPYFVFPVHDGNLSAYEISRLTPPSPEDLYQQMRDGNIRPSDRVLEVMLKNANSLEAGLQYIKDGMYSAGARKALVGWSENVEQICTLPTRVFNAWIKLLCKTHSNYISPDPHSFSHNHIPLAIKLARLYQKGNARAAHKDKRPWHIILSALATDKFIMLKEGEQPHLNTLKVFMHVFERTIERKGLDIVMFDLLSRMVRKSTTTLAFETRKAVATRTTTEQNGDPRMVPVIRSAAEKLHATFKEITRPVVSSDSSARFELPTLQYSLTAPHILRYMQALGCLGNARLMLNLVNWVIDSWTDPRILETAREPGETEHEVLNLAFAYFIEMWPHLPVDEELKNMLKWTRNKLAALRHTQGCTWYLPPDGTEDRDRDLKGTDAVVAQRWISRQLSDAPRLKCKSEMFRKVYNEPRSEGGGADTSTGRGIQDPEVEMSDDDDVLGDELRRRRV</sequence>